<dbReference type="SMART" id="SM00894">
    <property type="entry name" value="Excalibur"/>
    <property type="match status" value="1"/>
</dbReference>
<evidence type="ECO:0000256" key="1">
    <source>
        <dbReference type="SAM" id="MobiDB-lite"/>
    </source>
</evidence>
<feature type="transmembrane region" description="Helical" evidence="2">
    <location>
        <begin position="16"/>
        <end position="35"/>
    </location>
</feature>
<accession>A0A2T0ZX14</accession>
<dbReference type="InterPro" id="IPR011089">
    <property type="entry name" value="GmrSD_C"/>
</dbReference>
<feature type="compositionally biased region" description="Low complexity" evidence="1">
    <location>
        <begin position="44"/>
        <end position="68"/>
    </location>
</feature>
<feature type="domain" description="Excalibur calcium-binding" evidence="3">
    <location>
        <begin position="339"/>
        <end position="375"/>
    </location>
</feature>
<feature type="region of interest" description="Disordered" evidence="1">
    <location>
        <begin position="38"/>
        <end position="68"/>
    </location>
</feature>
<dbReference type="Pfam" id="PF07510">
    <property type="entry name" value="GmrSD_C"/>
    <property type="match status" value="1"/>
</dbReference>
<reference evidence="4 5" key="1">
    <citation type="submission" date="2018-03" db="EMBL/GenBank/DDBJ databases">
        <title>Genomic Encyclopedia of Archaeal and Bacterial Type Strains, Phase II (KMG-II): from individual species to whole genera.</title>
        <authorList>
            <person name="Goeker M."/>
        </authorList>
    </citation>
    <scope>NUCLEOTIDE SEQUENCE [LARGE SCALE GENOMIC DNA]</scope>
    <source>
        <strain evidence="4 5">DSM 100065</strain>
    </source>
</reference>
<feature type="compositionally biased region" description="Pro residues" evidence="1">
    <location>
        <begin position="293"/>
        <end position="306"/>
    </location>
</feature>
<keyword evidence="2" id="KW-0472">Membrane</keyword>
<name>A0A2T0ZX14_9ACTN</name>
<dbReference type="OrthoDB" id="5196645at2"/>
<dbReference type="InterPro" id="IPR008613">
    <property type="entry name" value="Excalibur_Ca-bd_domain"/>
</dbReference>
<dbReference type="PANTHER" id="PTHR24094">
    <property type="entry name" value="SECRETED PROTEIN"/>
    <property type="match status" value="1"/>
</dbReference>
<keyword evidence="2" id="KW-1133">Transmembrane helix</keyword>
<dbReference type="Proteomes" id="UP000237752">
    <property type="component" value="Unassembled WGS sequence"/>
</dbReference>
<dbReference type="EMBL" id="PVUE01000013">
    <property type="protein sequence ID" value="PRZ40891.1"/>
    <property type="molecule type" value="Genomic_DNA"/>
</dbReference>
<keyword evidence="2" id="KW-0812">Transmembrane</keyword>
<proteinExistence type="predicted"/>
<feature type="region of interest" description="Disordered" evidence="1">
    <location>
        <begin position="289"/>
        <end position="336"/>
    </location>
</feature>
<evidence type="ECO:0000313" key="5">
    <source>
        <dbReference type="Proteomes" id="UP000237752"/>
    </source>
</evidence>
<dbReference type="Pfam" id="PF05901">
    <property type="entry name" value="Excalibur"/>
    <property type="match status" value="1"/>
</dbReference>
<evidence type="ECO:0000313" key="4">
    <source>
        <dbReference type="EMBL" id="PRZ40891.1"/>
    </source>
</evidence>
<dbReference type="RefSeq" id="WP_106349827.1">
    <property type="nucleotide sequence ID" value="NZ_PVUE01000013.1"/>
</dbReference>
<organism evidence="4 5">
    <name type="scientific">Antricoccus suffuscus</name>
    <dbReference type="NCBI Taxonomy" id="1629062"/>
    <lineage>
        <taxon>Bacteria</taxon>
        <taxon>Bacillati</taxon>
        <taxon>Actinomycetota</taxon>
        <taxon>Actinomycetes</taxon>
        <taxon>Geodermatophilales</taxon>
        <taxon>Antricoccaceae</taxon>
        <taxon>Antricoccus</taxon>
    </lineage>
</organism>
<evidence type="ECO:0000259" key="3">
    <source>
        <dbReference type="SMART" id="SM00894"/>
    </source>
</evidence>
<dbReference type="AlphaFoldDB" id="A0A2T0ZX14"/>
<gene>
    <name evidence="4" type="ORF">CLV47_11356</name>
</gene>
<evidence type="ECO:0000256" key="2">
    <source>
        <dbReference type="SAM" id="Phobius"/>
    </source>
</evidence>
<protein>
    <submittedName>
        <fullName evidence="4">Excalibur calcium-binding domain-containing protein</fullName>
    </submittedName>
</protein>
<keyword evidence="5" id="KW-1185">Reference proteome</keyword>
<dbReference type="PANTHER" id="PTHR24094:SF15">
    <property type="entry name" value="AMP-DEPENDENT SYNTHETASE_LIGASE DOMAIN-CONTAINING PROTEIN-RELATED"/>
    <property type="match status" value="1"/>
</dbReference>
<sequence>MSAPVESSSGNKPWYLQRWSLALALILIIGIIGSLSKSGTDNDAASTVAPSSSASPTSSPTKSTPAASSSVEALTANFAAAQAASPDITALLETLPVKGRSPETGYDRDLFGSSWTDDVMVDGGHNGCDTRNDILRRDLVEITLKPGSNGCTVLSGTLNDPYTGTAIPFVRGEGTSTAIQIDHVVALLDAWQKGAQQLSAQQRTDLANDPMNLQAVDGPTNEAKGDGDAATWLPPDKSYRCTYVSRQVQVKAKYGLWVTTAERDAIVKILGNCDAPAAASVVPVPAPVTTTTAPPPVTTTAAPPPITTTQAPAPAPVPAPKVAPAPAPPPAPPAQTNVYYQNCAAAKAAGAAPIYAGQPGYRSALDRDKDGVACE</sequence>
<feature type="compositionally biased region" description="Pro residues" evidence="1">
    <location>
        <begin position="313"/>
        <end position="333"/>
    </location>
</feature>
<comment type="caution">
    <text evidence="4">The sequence shown here is derived from an EMBL/GenBank/DDBJ whole genome shotgun (WGS) entry which is preliminary data.</text>
</comment>